<evidence type="ECO:0000313" key="2">
    <source>
        <dbReference type="Proteomes" id="UP001303473"/>
    </source>
</evidence>
<accession>A0AAN6MZV5</accession>
<evidence type="ECO:0000313" key="1">
    <source>
        <dbReference type="EMBL" id="KAK3936026.1"/>
    </source>
</evidence>
<organism evidence="1 2">
    <name type="scientific">Diplogelasinospora grovesii</name>
    <dbReference type="NCBI Taxonomy" id="303347"/>
    <lineage>
        <taxon>Eukaryota</taxon>
        <taxon>Fungi</taxon>
        <taxon>Dikarya</taxon>
        <taxon>Ascomycota</taxon>
        <taxon>Pezizomycotina</taxon>
        <taxon>Sordariomycetes</taxon>
        <taxon>Sordariomycetidae</taxon>
        <taxon>Sordariales</taxon>
        <taxon>Diplogelasinosporaceae</taxon>
        <taxon>Diplogelasinospora</taxon>
    </lineage>
</organism>
<proteinExistence type="predicted"/>
<dbReference type="EMBL" id="MU853897">
    <property type="protein sequence ID" value="KAK3936026.1"/>
    <property type="molecule type" value="Genomic_DNA"/>
</dbReference>
<sequence>MCTGGASLVFVCLLVTDGIRFCYMVAYSIYAHSGAIARHTRTQRTDRTARLWTAAVVRLFAKSTLYEHIATTRTLALGDHHERRGEWLTRRGRRIICAPPDWDPRIRARHWQHANKPALPAHKAVGLLLMLVWVKLYLKLDISVNPSAEQLRKLPRSFNALLLLTSRCNLSLPADNHMAARSRFILSSPGHIMMHQTTNSLPHCASSRVAILYDPLCQVASKSTLSTGACKFDHALVQYSRRHYLMFVRAFKAVSAPKHLIRGGDMQRLRPVHSFGYLYFTYALCKL</sequence>
<gene>
    <name evidence="1" type="ORF">QBC46DRAFT_412490</name>
</gene>
<reference evidence="2" key="1">
    <citation type="journal article" date="2023" name="Mol. Phylogenet. Evol.">
        <title>Genome-scale phylogeny and comparative genomics of the fungal order Sordariales.</title>
        <authorList>
            <person name="Hensen N."/>
            <person name="Bonometti L."/>
            <person name="Westerberg I."/>
            <person name="Brannstrom I.O."/>
            <person name="Guillou S."/>
            <person name="Cros-Aarteil S."/>
            <person name="Calhoun S."/>
            <person name="Haridas S."/>
            <person name="Kuo A."/>
            <person name="Mondo S."/>
            <person name="Pangilinan J."/>
            <person name="Riley R."/>
            <person name="LaButti K."/>
            <person name="Andreopoulos B."/>
            <person name="Lipzen A."/>
            <person name="Chen C."/>
            <person name="Yan M."/>
            <person name="Daum C."/>
            <person name="Ng V."/>
            <person name="Clum A."/>
            <person name="Steindorff A."/>
            <person name="Ohm R.A."/>
            <person name="Martin F."/>
            <person name="Silar P."/>
            <person name="Natvig D.O."/>
            <person name="Lalanne C."/>
            <person name="Gautier V."/>
            <person name="Ament-Velasquez S.L."/>
            <person name="Kruys A."/>
            <person name="Hutchinson M.I."/>
            <person name="Powell A.J."/>
            <person name="Barry K."/>
            <person name="Miller A.N."/>
            <person name="Grigoriev I.V."/>
            <person name="Debuchy R."/>
            <person name="Gladieux P."/>
            <person name="Hiltunen Thoren M."/>
            <person name="Johannesson H."/>
        </authorList>
    </citation>
    <scope>NUCLEOTIDE SEQUENCE [LARGE SCALE GENOMIC DNA]</scope>
    <source>
        <strain evidence="2">CBS 340.73</strain>
    </source>
</reference>
<dbReference type="Proteomes" id="UP001303473">
    <property type="component" value="Unassembled WGS sequence"/>
</dbReference>
<dbReference type="AlphaFoldDB" id="A0AAN6MZV5"/>
<keyword evidence="2" id="KW-1185">Reference proteome</keyword>
<comment type="caution">
    <text evidence="1">The sequence shown here is derived from an EMBL/GenBank/DDBJ whole genome shotgun (WGS) entry which is preliminary data.</text>
</comment>
<protein>
    <submittedName>
        <fullName evidence="1">Uncharacterized protein</fullName>
    </submittedName>
</protein>
<name>A0AAN6MZV5_9PEZI</name>